<name>A0A6C1B5D2_9RHOO</name>
<evidence type="ECO:0000256" key="1">
    <source>
        <dbReference type="SAM" id="Phobius"/>
    </source>
</evidence>
<dbReference type="RefSeq" id="WP_173767027.1">
    <property type="nucleotide sequence ID" value="NZ_CP048836.1"/>
</dbReference>
<feature type="transmembrane region" description="Helical" evidence="1">
    <location>
        <begin position="12"/>
        <end position="35"/>
    </location>
</feature>
<reference evidence="2 3" key="1">
    <citation type="submission" date="2020-02" db="EMBL/GenBank/DDBJ databases">
        <title>Nitrogenibacter mangrovi gen. nov., sp. nov. isolated from mangrove sediment, a denitrifying betaproteobacterium.</title>
        <authorList>
            <person name="Liao H."/>
            <person name="Tian Y."/>
        </authorList>
    </citation>
    <scope>NUCLEOTIDE SEQUENCE [LARGE SCALE GENOMIC DNA]</scope>
    <source>
        <strain evidence="2 3">M9-3-2</strain>
    </source>
</reference>
<dbReference type="Proteomes" id="UP000501991">
    <property type="component" value="Chromosome"/>
</dbReference>
<evidence type="ECO:0008006" key="4">
    <source>
        <dbReference type="Google" id="ProtNLM"/>
    </source>
</evidence>
<accession>A0A6C1B5D2</accession>
<protein>
    <recommendedName>
        <fullName evidence="4">Transmembrane protein</fullName>
    </recommendedName>
</protein>
<keyword evidence="1" id="KW-0812">Transmembrane</keyword>
<keyword evidence="1" id="KW-0472">Membrane</keyword>
<gene>
    <name evidence="2" type="ORF">G3580_15560</name>
</gene>
<keyword evidence="3" id="KW-1185">Reference proteome</keyword>
<feature type="transmembrane region" description="Helical" evidence="1">
    <location>
        <begin position="47"/>
        <end position="72"/>
    </location>
</feature>
<sequence>MNDTQDLAKAGLSKWIALHVIGSLIAVLGALYLLANMTLIPGVPGSPFQALAMLAGGLILDFWGVVGLTRILRARKAAKAAKA</sequence>
<proteinExistence type="predicted"/>
<evidence type="ECO:0000313" key="3">
    <source>
        <dbReference type="Proteomes" id="UP000501991"/>
    </source>
</evidence>
<dbReference type="EMBL" id="CP048836">
    <property type="protein sequence ID" value="QID18912.1"/>
    <property type="molecule type" value="Genomic_DNA"/>
</dbReference>
<dbReference type="KEGG" id="azq:G3580_15560"/>
<evidence type="ECO:0000313" key="2">
    <source>
        <dbReference type="EMBL" id="QID18912.1"/>
    </source>
</evidence>
<keyword evidence="1" id="KW-1133">Transmembrane helix</keyword>
<dbReference type="AlphaFoldDB" id="A0A6C1B5D2"/>
<organism evidence="2 3">
    <name type="scientific">Nitrogeniibacter mangrovi</name>
    <dbReference type="NCBI Taxonomy" id="2016596"/>
    <lineage>
        <taxon>Bacteria</taxon>
        <taxon>Pseudomonadati</taxon>
        <taxon>Pseudomonadota</taxon>
        <taxon>Betaproteobacteria</taxon>
        <taxon>Rhodocyclales</taxon>
        <taxon>Zoogloeaceae</taxon>
        <taxon>Nitrogeniibacter</taxon>
    </lineage>
</organism>